<comment type="similarity">
    <text evidence="2 6">Belongs to the cytochrome P450 family.</text>
</comment>
<evidence type="ECO:0000256" key="5">
    <source>
        <dbReference type="ARBA" id="ARBA00023004"/>
    </source>
</evidence>
<evidence type="ECO:0000256" key="1">
    <source>
        <dbReference type="ARBA" id="ARBA00001971"/>
    </source>
</evidence>
<keyword evidence="6" id="KW-0560">Oxidoreductase</keyword>
<keyword evidence="8" id="KW-1185">Reference proteome</keyword>
<dbReference type="Gene3D" id="1.10.630.10">
    <property type="entry name" value="Cytochrome P450"/>
    <property type="match status" value="1"/>
</dbReference>
<gene>
    <name evidence="7" type="ORF">RIMI_LOCUS15800867</name>
</gene>
<comment type="caution">
    <text evidence="7">The sequence shown here is derived from an EMBL/GenBank/DDBJ whole genome shotgun (WGS) entry which is preliminary data.</text>
</comment>
<dbReference type="PROSITE" id="PS00086">
    <property type="entry name" value="CYTOCHROME_P450"/>
    <property type="match status" value="1"/>
</dbReference>
<protein>
    <submittedName>
        <fullName evidence="7">Uncharacterized protein</fullName>
    </submittedName>
</protein>
<dbReference type="PRINTS" id="PR00463">
    <property type="entry name" value="EP450I"/>
</dbReference>
<keyword evidence="4 6" id="KW-0479">Metal-binding</keyword>
<name>A0ABN9M6C6_9NEOB</name>
<dbReference type="InterPro" id="IPR036396">
    <property type="entry name" value="Cyt_P450_sf"/>
</dbReference>
<dbReference type="InterPro" id="IPR017972">
    <property type="entry name" value="Cyt_P450_CS"/>
</dbReference>
<evidence type="ECO:0000313" key="7">
    <source>
        <dbReference type="EMBL" id="CAJ0957037.1"/>
    </source>
</evidence>
<dbReference type="EMBL" id="CAUEEQ010043119">
    <property type="protein sequence ID" value="CAJ0957037.1"/>
    <property type="molecule type" value="Genomic_DNA"/>
</dbReference>
<evidence type="ECO:0000256" key="3">
    <source>
        <dbReference type="ARBA" id="ARBA00022617"/>
    </source>
</evidence>
<dbReference type="Proteomes" id="UP001176940">
    <property type="component" value="Unassembled WGS sequence"/>
</dbReference>
<dbReference type="InterPro" id="IPR050182">
    <property type="entry name" value="Cytochrome_P450_fam2"/>
</dbReference>
<dbReference type="InterPro" id="IPR001128">
    <property type="entry name" value="Cyt_P450"/>
</dbReference>
<proteinExistence type="inferred from homology"/>
<keyword evidence="6" id="KW-0503">Monooxygenase</keyword>
<organism evidence="7 8">
    <name type="scientific">Ranitomeya imitator</name>
    <name type="common">mimic poison frog</name>
    <dbReference type="NCBI Taxonomy" id="111125"/>
    <lineage>
        <taxon>Eukaryota</taxon>
        <taxon>Metazoa</taxon>
        <taxon>Chordata</taxon>
        <taxon>Craniata</taxon>
        <taxon>Vertebrata</taxon>
        <taxon>Euteleostomi</taxon>
        <taxon>Amphibia</taxon>
        <taxon>Batrachia</taxon>
        <taxon>Anura</taxon>
        <taxon>Neobatrachia</taxon>
        <taxon>Hyloidea</taxon>
        <taxon>Dendrobatidae</taxon>
        <taxon>Dendrobatinae</taxon>
        <taxon>Ranitomeya</taxon>
    </lineage>
</organism>
<comment type="cofactor">
    <cofactor evidence="1">
        <name>heme</name>
        <dbReference type="ChEBI" id="CHEBI:30413"/>
    </cofactor>
</comment>
<dbReference type="PRINTS" id="PR00385">
    <property type="entry name" value="P450"/>
</dbReference>
<dbReference type="SUPFAM" id="SSF48264">
    <property type="entry name" value="Cytochrome P450"/>
    <property type="match status" value="1"/>
</dbReference>
<evidence type="ECO:0000256" key="2">
    <source>
        <dbReference type="ARBA" id="ARBA00010617"/>
    </source>
</evidence>
<reference evidence="7" key="1">
    <citation type="submission" date="2023-07" db="EMBL/GenBank/DDBJ databases">
        <authorList>
            <person name="Stuckert A."/>
        </authorList>
    </citation>
    <scope>NUCLEOTIDE SEQUENCE</scope>
</reference>
<keyword evidence="5 6" id="KW-0408">Iron</keyword>
<evidence type="ECO:0000256" key="6">
    <source>
        <dbReference type="RuleBase" id="RU000461"/>
    </source>
</evidence>
<dbReference type="InterPro" id="IPR002401">
    <property type="entry name" value="Cyt_P450_E_grp-I"/>
</dbReference>
<dbReference type="Pfam" id="PF00067">
    <property type="entry name" value="p450"/>
    <property type="match status" value="1"/>
</dbReference>
<evidence type="ECO:0000256" key="4">
    <source>
        <dbReference type="ARBA" id="ARBA00022723"/>
    </source>
</evidence>
<keyword evidence="3 6" id="KW-0349">Heme</keyword>
<evidence type="ECO:0000313" key="8">
    <source>
        <dbReference type="Proteomes" id="UP001176940"/>
    </source>
</evidence>
<sequence>MVGQSRCPSVEDRVKMPYSDAVIHEIQRFADITPLALPHAASKNIVFRGYNIPKDTIISPLLTSVLKDPKYFKNPEQFDPNNFLDEAGSFKSNDAFLTFSIGKRSCLGEGLARMEIFLILTTILQKCILKTNKAPEDLEITPEPGKNGVVARTYELCVEPR</sequence>
<accession>A0ABN9M6C6</accession>
<dbReference type="PANTHER" id="PTHR24300:SF390">
    <property type="entry name" value="CYTOCHROME P450 FAMILY 2 SUBFAMILY A MEMBER 6 GENE 2"/>
    <property type="match status" value="1"/>
</dbReference>
<dbReference type="PANTHER" id="PTHR24300">
    <property type="entry name" value="CYTOCHROME P450 508A4-RELATED"/>
    <property type="match status" value="1"/>
</dbReference>